<dbReference type="GO" id="GO:0020037">
    <property type="term" value="F:heme binding"/>
    <property type="evidence" value="ECO:0007669"/>
    <property type="project" value="InterPro"/>
</dbReference>
<dbReference type="OrthoDB" id="9787495at2"/>
<feature type="region of interest" description="Disordered" evidence="5">
    <location>
        <begin position="371"/>
        <end position="394"/>
    </location>
</feature>
<keyword evidence="6" id="KW-0472">Membrane</keyword>
<dbReference type="Pfam" id="PF06181">
    <property type="entry name" value="Urate_ox_N"/>
    <property type="match status" value="1"/>
</dbReference>
<dbReference type="InterPro" id="IPR036909">
    <property type="entry name" value="Cyt_c-like_dom_sf"/>
</dbReference>
<feature type="transmembrane region" description="Helical" evidence="6">
    <location>
        <begin position="83"/>
        <end position="102"/>
    </location>
</feature>
<dbReference type="Proteomes" id="UP000255000">
    <property type="component" value="Unassembled WGS sequence"/>
</dbReference>
<feature type="transmembrane region" description="Helical" evidence="6">
    <location>
        <begin position="148"/>
        <end position="170"/>
    </location>
</feature>
<dbReference type="SUPFAM" id="SSF46626">
    <property type="entry name" value="Cytochrome c"/>
    <property type="match status" value="1"/>
</dbReference>
<dbReference type="InterPro" id="IPR009056">
    <property type="entry name" value="Cyt_c-like_dom"/>
</dbReference>
<gene>
    <name evidence="8" type="ORF">NCTC13350_02136</name>
</gene>
<keyword evidence="6" id="KW-1133">Transmembrane helix</keyword>
<evidence type="ECO:0000313" key="8">
    <source>
        <dbReference type="EMBL" id="SUB01201.1"/>
    </source>
</evidence>
<keyword evidence="2 4" id="KW-0479">Metal-binding</keyword>
<keyword evidence="3 4" id="KW-0408">Iron</keyword>
<protein>
    <submittedName>
        <fullName evidence="8">Predicted membrane protein</fullName>
    </submittedName>
</protein>
<evidence type="ECO:0000256" key="3">
    <source>
        <dbReference type="ARBA" id="ARBA00023004"/>
    </source>
</evidence>
<evidence type="ECO:0000259" key="7">
    <source>
        <dbReference type="PROSITE" id="PS51007"/>
    </source>
</evidence>
<dbReference type="GO" id="GO:0046872">
    <property type="term" value="F:metal ion binding"/>
    <property type="evidence" value="ECO:0007669"/>
    <property type="project" value="UniProtKB-KW"/>
</dbReference>
<dbReference type="RefSeq" id="WP_019965680.1">
    <property type="nucleotide sequence ID" value="NZ_UGSK01000001.1"/>
</dbReference>
<organism evidence="8 9">
    <name type="scientific">Pannonibacter phragmitetus</name>
    <dbReference type="NCBI Taxonomy" id="121719"/>
    <lineage>
        <taxon>Bacteria</taxon>
        <taxon>Pseudomonadati</taxon>
        <taxon>Pseudomonadota</taxon>
        <taxon>Alphaproteobacteria</taxon>
        <taxon>Hyphomicrobiales</taxon>
        <taxon>Stappiaceae</taxon>
        <taxon>Pannonibacter</taxon>
    </lineage>
</organism>
<dbReference type="PROSITE" id="PS51007">
    <property type="entry name" value="CYTC"/>
    <property type="match status" value="1"/>
</dbReference>
<feature type="transmembrane region" description="Helical" evidence="6">
    <location>
        <begin position="252"/>
        <end position="270"/>
    </location>
</feature>
<sequence length="394" mass="43724">MTMTFAAEWLNLLFRWAHLVVGIGWIGTSFYFIALDLSLRKREGMREGVYGTAWEVHGGGFYHVEKFTVAPAYLPQDLIWYKWEAYLTWVTGFALLVVQYYFNASSYLIDVNKLHMLPSEAVLISVLSLVAGWFIYDGLCRSPIGRSTPLLALCVFALIMAASYMFTQVFSGRGALIHVGAFIGTIMAVNVFGLIIPNQKKIVASLLRGEAPDPRLGQMGKQRSVHNNYLTLPVLLMMVSNHYPMLTGHPQAWLLVGLVLLMGGMVRHFLNRHEAGDPLNRYWWSLPIAALGFAAALVMTAPRDFSGGEAVSDATALTLIRSHCAMCHAATPTHEGGFTDAPKGIHLETLAELRRYADQVMAQSVLSDAMPLGNETGMTPEQREELGRWIAQNK</sequence>
<accession>A0A378ZXD7</accession>
<feature type="transmembrane region" description="Helical" evidence="6">
    <location>
        <begin position="176"/>
        <end position="196"/>
    </location>
</feature>
<evidence type="ECO:0000256" key="6">
    <source>
        <dbReference type="SAM" id="Phobius"/>
    </source>
</evidence>
<feature type="transmembrane region" description="Helical" evidence="6">
    <location>
        <begin position="12"/>
        <end position="35"/>
    </location>
</feature>
<evidence type="ECO:0000313" key="9">
    <source>
        <dbReference type="Proteomes" id="UP000255000"/>
    </source>
</evidence>
<evidence type="ECO:0000256" key="4">
    <source>
        <dbReference type="PROSITE-ProRule" id="PRU00433"/>
    </source>
</evidence>
<feature type="transmembrane region" description="Helical" evidence="6">
    <location>
        <begin position="114"/>
        <end position="136"/>
    </location>
</feature>
<dbReference type="GO" id="GO:0009055">
    <property type="term" value="F:electron transfer activity"/>
    <property type="evidence" value="ECO:0007669"/>
    <property type="project" value="InterPro"/>
</dbReference>
<feature type="transmembrane region" description="Helical" evidence="6">
    <location>
        <begin position="282"/>
        <end position="301"/>
    </location>
</feature>
<feature type="transmembrane region" description="Helical" evidence="6">
    <location>
        <begin position="229"/>
        <end position="246"/>
    </location>
</feature>
<name>A0A378ZXD7_9HYPH</name>
<evidence type="ECO:0000256" key="1">
    <source>
        <dbReference type="ARBA" id="ARBA00022617"/>
    </source>
</evidence>
<dbReference type="AlphaFoldDB" id="A0A378ZXD7"/>
<keyword evidence="1 4" id="KW-0349">Heme</keyword>
<dbReference type="EMBL" id="UGSK01000001">
    <property type="protein sequence ID" value="SUB01201.1"/>
    <property type="molecule type" value="Genomic_DNA"/>
</dbReference>
<evidence type="ECO:0000256" key="2">
    <source>
        <dbReference type="ARBA" id="ARBA00022723"/>
    </source>
</evidence>
<keyword evidence="6" id="KW-0812">Transmembrane</keyword>
<dbReference type="InterPro" id="IPR010389">
    <property type="entry name" value="Urate_ox_N"/>
</dbReference>
<feature type="domain" description="Cytochrome c" evidence="7">
    <location>
        <begin position="303"/>
        <end position="394"/>
    </location>
</feature>
<reference evidence="8 9" key="1">
    <citation type="submission" date="2018-06" db="EMBL/GenBank/DDBJ databases">
        <authorList>
            <consortium name="Pathogen Informatics"/>
            <person name="Doyle S."/>
        </authorList>
    </citation>
    <scope>NUCLEOTIDE SEQUENCE [LARGE SCALE GENOMIC DNA]</scope>
    <source>
        <strain evidence="8 9">NCTC13350</strain>
    </source>
</reference>
<proteinExistence type="predicted"/>
<evidence type="ECO:0000256" key="5">
    <source>
        <dbReference type="SAM" id="MobiDB-lite"/>
    </source>
</evidence>